<dbReference type="SUPFAM" id="SSF53335">
    <property type="entry name" value="S-adenosyl-L-methionine-dependent methyltransferases"/>
    <property type="match status" value="1"/>
</dbReference>
<comment type="caution">
    <text evidence="6">Lacks conserved residue(s) required for the propagation of feature annotation.</text>
</comment>
<dbReference type="PANTHER" id="PTHR31760:SF0">
    <property type="entry name" value="S-ADENOSYL-L-METHIONINE-DEPENDENT METHYLTRANSFERASES SUPERFAMILY PROTEIN"/>
    <property type="match status" value="1"/>
</dbReference>
<evidence type="ECO:0000256" key="3">
    <source>
        <dbReference type="ARBA" id="ARBA00022603"/>
    </source>
</evidence>
<keyword evidence="4 6" id="KW-0808">Transferase</keyword>
<comment type="subcellular location">
    <subcellularLocation>
        <location evidence="6">Cytoplasm</location>
    </subcellularLocation>
</comment>
<dbReference type="EMBL" id="AP012204">
    <property type="protein sequence ID" value="BAK38368.1"/>
    <property type="molecule type" value="Genomic_DNA"/>
</dbReference>
<feature type="binding site" evidence="6">
    <location>
        <position position="90"/>
    </location>
    <ligand>
        <name>S-adenosyl-L-methionine</name>
        <dbReference type="ChEBI" id="CHEBI:59789"/>
    </ligand>
</feature>
<evidence type="ECO:0000256" key="5">
    <source>
        <dbReference type="ARBA" id="ARBA00022691"/>
    </source>
</evidence>
<dbReference type="GO" id="GO:0005829">
    <property type="term" value="C:cytosol"/>
    <property type="evidence" value="ECO:0007669"/>
    <property type="project" value="TreeGrafter"/>
</dbReference>
<dbReference type="AlphaFoldDB" id="F5XJV0"/>
<dbReference type="HAMAP" id="MF_00074">
    <property type="entry name" value="16SrRNA_methyltr_G"/>
    <property type="match status" value="1"/>
</dbReference>
<dbReference type="GO" id="GO:0070043">
    <property type="term" value="F:rRNA (guanine-N7-)-methyltransferase activity"/>
    <property type="evidence" value="ECO:0007669"/>
    <property type="project" value="UniProtKB-UniRule"/>
</dbReference>
<keyword evidence="1 6" id="KW-0963">Cytoplasm</keyword>
<dbReference type="InterPro" id="IPR003682">
    <property type="entry name" value="rRNA_ssu_MeTfrase_G"/>
</dbReference>
<dbReference type="PANTHER" id="PTHR31760">
    <property type="entry name" value="S-ADENOSYL-L-METHIONINE-DEPENDENT METHYLTRANSFERASES SUPERFAMILY PROTEIN"/>
    <property type="match status" value="1"/>
</dbReference>
<proteinExistence type="inferred from homology"/>
<dbReference type="EC" id="2.1.1.-" evidence="6"/>
<evidence type="ECO:0000256" key="4">
    <source>
        <dbReference type="ARBA" id="ARBA00022679"/>
    </source>
</evidence>
<dbReference type="NCBIfam" id="TIGR00138">
    <property type="entry name" value="rsmG_gidB"/>
    <property type="match status" value="1"/>
</dbReference>
<evidence type="ECO:0000313" key="7">
    <source>
        <dbReference type="EMBL" id="BAK38368.1"/>
    </source>
</evidence>
<dbReference type="InterPro" id="IPR029063">
    <property type="entry name" value="SAM-dependent_MTases_sf"/>
</dbReference>
<dbReference type="KEGG" id="mph:MLP_53540"/>
<comment type="similarity">
    <text evidence="6">Belongs to the methyltransferase superfamily. RNA methyltransferase RsmG family.</text>
</comment>
<dbReference type="HOGENOM" id="CLU_065341_5_0_11"/>
<evidence type="ECO:0000313" key="8">
    <source>
        <dbReference type="Proteomes" id="UP000007947"/>
    </source>
</evidence>
<organism evidence="7 8">
    <name type="scientific">Microlunatus phosphovorus (strain ATCC 700054 / DSM 10555 / JCM 9379 / NBRC 101784 / NCIMB 13414 / VKM Ac-1990 / NM-1)</name>
    <dbReference type="NCBI Taxonomy" id="1032480"/>
    <lineage>
        <taxon>Bacteria</taxon>
        <taxon>Bacillati</taxon>
        <taxon>Actinomycetota</taxon>
        <taxon>Actinomycetes</taxon>
        <taxon>Propionibacteriales</taxon>
        <taxon>Propionibacteriaceae</taxon>
        <taxon>Microlunatus</taxon>
    </lineage>
</organism>
<dbReference type="Gene3D" id="3.40.50.150">
    <property type="entry name" value="Vaccinia Virus protein VP39"/>
    <property type="match status" value="1"/>
</dbReference>
<comment type="function">
    <text evidence="6">Specifically methylates the N7 position of a guanine in 16S rRNA.</text>
</comment>
<keyword evidence="2 6" id="KW-0698">rRNA processing</keyword>
<keyword evidence="3 6" id="KW-0489">Methyltransferase</keyword>
<accession>F5XJV0</accession>
<dbReference type="STRING" id="1032480.MLP_53540"/>
<dbReference type="Pfam" id="PF02527">
    <property type="entry name" value="GidB"/>
    <property type="match status" value="1"/>
</dbReference>
<evidence type="ECO:0000256" key="1">
    <source>
        <dbReference type="ARBA" id="ARBA00022490"/>
    </source>
</evidence>
<reference evidence="7 8" key="1">
    <citation type="submission" date="2011-05" db="EMBL/GenBank/DDBJ databases">
        <title>Whole genome sequence of Microlunatus phosphovorus NM-1.</title>
        <authorList>
            <person name="Hosoyama A."/>
            <person name="Sasaki K."/>
            <person name="Harada T."/>
            <person name="Igarashi R."/>
            <person name="Kawakoshi A."/>
            <person name="Sasagawa M."/>
            <person name="Fukada J."/>
            <person name="Nakamura S."/>
            <person name="Katano Y."/>
            <person name="Hanada S."/>
            <person name="Kamagata Y."/>
            <person name="Nakamura N."/>
            <person name="Yamazaki S."/>
            <person name="Fujita N."/>
        </authorList>
    </citation>
    <scope>NUCLEOTIDE SEQUENCE [LARGE SCALE GENOMIC DNA]</scope>
    <source>
        <strain evidence="8">ATCC 700054 / DSM 10555 / JCM 9379 / NBRC 101784 / NCIMB 13414 / VKM Ac-1990 / NM-1</strain>
    </source>
</reference>
<gene>
    <name evidence="6 7" type="primary">rsmG</name>
    <name evidence="7" type="ordered locus">MLP_53540</name>
</gene>
<dbReference type="RefSeq" id="WP_013866179.1">
    <property type="nucleotide sequence ID" value="NC_015635.1"/>
</dbReference>
<feature type="binding site" evidence="6">
    <location>
        <position position="85"/>
    </location>
    <ligand>
        <name>S-adenosyl-L-methionine</name>
        <dbReference type="ChEBI" id="CHEBI:59789"/>
    </ligand>
</feature>
<protein>
    <recommendedName>
        <fullName evidence="6">Ribosomal RNA small subunit methyltransferase G</fullName>
        <ecNumber evidence="6">2.1.1.-</ecNumber>
    </recommendedName>
    <alternativeName>
        <fullName evidence="6">16S rRNA 7-methylguanosine methyltransferase</fullName>
        <shortName evidence="6">16S rRNA m7G methyltransferase</shortName>
    </alternativeName>
</protein>
<feature type="binding site" evidence="6">
    <location>
        <position position="150"/>
    </location>
    <ligand>
        <name>S-adenosyl-L-methionine</name>
        <dbReference type="ChEBI" id="CHEBI:59789"/>
    </ligand>
</feature>
<keyword evidence="8" id="KW-1185">Reference proteome</keyword>
<feature type="binding site" evidence="6">
    <location>
        <begin position="137"/>
        <end position="138"/>
    </location>
    <ligand>
        <name>S-adenosyl-L-methionine</name>
        <dbReference type="ChEBI" id="CHEBI:59789"/>
    </ligand>
</feature>
<dbReference type="Proteomes" id="UP000007947">
    <property type="component" value="Chromosome"/>
</dbReference>
<name>F5XJV0_MICPN</name>
<evidence type="ECO:0000256" key="2">
    <source>
        <dbReference type="ARBA" id="ARBA00022552"/>
    </source>
</evidence>
<dbReference type="eggNOG" id="COG0357">
    <property type="taxonomic scope" value="Bacteria"/>
</dbReference>
<dbReference type="CDD" id="cd02440">
    <property type="entry name" value="AdoMet_MTases"/>
    <property type="match status" value="1"/>
</dbReference>
<evidence type="ECO:0000256" key="6">
    <source>
        <dbReference type="HAMAP-Rule" id="MF_00074"/>
    </source>
</evidence>
<sequence length="220" mass="23975">MPDDSVDSGSADPCSVAHRAVVSRVYGDSDAFEQICRYRDILANRGIEWGLLGPREVPRLWDRHILNSAAVAQLVPDHAGVADIGSGAGLPGIPVAILRPDLVVDLVESLLRRTTFLTHTVDDLGITSRVQVVRARAEELDRRYDVVLSRALAPLDRLVRWCRPLLSDGGSILAIKGSSAEQEIADHAKLLRQAGLNAEVVACRLDDEIPPTTVVRLRAR</sequence>
<keyword evidence="5 6" id="KW-0949">S-adenosyl-L-methionine</keyword>